<dbReference type="PROSITE" id="PS51270">
    <property type="entry name" value="ZF_CTCHY"/>
    <property type="match status" value="1"/>
</dbReference>
<protein>
    <submittedName>
        <fullName evidence="8">Uncharacterized protein</fullName>
    </submittedName>
</protein>
<feature type="domain" description="RING-type" evidence="5">
    <location>
        <begin position="134"/>
        <end position="177"/>
    </location>
</feature>
<gene>
    <name evidence="8" type="ORF">RI129_011950</name>
</gene>
<accession>A0AAN7ZHR5</accession>
<evidence type="ECO:0000256" key="4">
    <source>
        <dbReference type="PROSITE-ProRule" id="PRU00601"/>
    </source>
</evidence>
<dbReference type="SUPFAM" id="SSF161219">
    <property type="entry name" value="CHY zinc finger-like"/>
    <property type="match status" value="1"/>
</dbReference>
<dbReference type="GO" id="GO:0005634">
    <property type="term" value="C:nucleus"/>
    <property type="evidence" value="ECO:0007669"/>
    <property type="project" value="TreeGrafter"/>
</dbReference>
<dbReference type="InterPro" id="IPR008913">
    <property type="entry name" value="Znf_CHY"/>
</dbReference>
<dbReference type="PROSITE" id="PS51266">
    <property type="entry name" value="ZF_CHY"/>
    <property type="match status" value="1"/>
</dbReference>
<feature type="domain" description="CHY-type" evidence="6">
    <location>
        <begin position="1"/>
        <end position="68"/>
    </location>
</feature>
<dbReference type="InterPro" id="IPR037274">
    <property type="entry name" value="Znf_CHY_sf"/>
</dbReference>
<evidence type="ECO:0000313" key="8">
    <source>
        <dbReference type="EMBL" id="KAK5639458.1"/>
    </source>
</evidence>
<comment type="caution">
    <text evidence="8">The sequence shown here is derived from an EMBL/GenBank/DDBJ whole genome shotgun (WGS) entry which is preliminary data.</text>
</comment>
<sequence length="181" mass="20644">MEMTQPGCIHYNRMCKIMTPCCGKFYPCQMCHDMVENHCSVKYIIKIVKCIACNNVQPVKNNCDHCGLVFASYSCLRCFVLDSNPRGYFHCKECNVCKIGGRDNYFHCKTCHICLNNRLKDNHMCLVNCGLGCCMLCLTRVCDSVMPIHLPPCGHVLHEKCFYTLVSNNFPTCIACNSWLN</sequence>
<dbReference type="AlphaFoldDB" id="A0AAN7ZHR5"/>
<keyword evidence="9" id="KW-1185">Reference proteome</keyword>
<dbReference type="InterPro" id="IPR017921">
    <property type="entry name" value="Znf_CTCHY"/>
</dbReference>
<evidence type="ECO:0000259" key="7">
    <source>
        <dbReference type="PROSITE" id="PS51270"/>
    </source>
</evidence>
<dbReference type="GO" id="GO:0006511">
    <property type="term" value="P:ubiquitin-dependent protein catabolic process"/>
    <property type="evidence" value="ECO:0007669"/>
    <property type="project" value="TreeGrafter"/>
</dbReference>
<dbReference type="GO" id="GO:0008270">
    <property type="term" value="F:zinc ion binding"/>
    <property type="evidence" value="ECO:0007669"/>
    <property type="project" value="UniProtKB-KW"/>
</dbReference>
<evidence type="ECO:0000256" key="2">
    <source>
        <dbReference type="ARBA" id="ARBA00022771"/>
    </source>
</evidence>
<evidence type="ECO:0000259" key="6">
    <source>
        <dbReference type="PROSITE" id="PS51266"/>
    </source>
</evidence>
<dbReference type="SUPFAM" id="SSF161245">
    <property type="entry name" value="Zinc hairpin stack"/>
    <property type="match status" value="1"/>
</dbReference>
<organism evidence="8 9">
    <name type="scientific">Pyrocoelia pectoralis</name>
    <dbReference type="NCBI Taxonomy" id="417401"/>
    <lineage>
        <taxon>Eukaryota</taxon>
        <taxon>Metazoa</taxon>
        <taxon>Ecdysozoa</taxon>
        <taxon>Arthropoda</taxon>
        <taxon>Hexapoda</taxon>
        <taxon>Insecta</taxon>
        <taxon>Pterygota</taxon>
        <taxon>Neoptera</taxon>
        <taxon>Endopterygota</taxon>
        <taxon>Coleoptera</taxon>
        <taxon>Polyphaga</taxon>
        <taxon>Elateriformia</taxon>
        <taxon>Elateroidea</taxon>
        <taxon>Lampyridae</taxon>
        <taxon>Lampyrinae</taxon>
        <taxon>Pyrocoelia</taxon>
    </lineage>
</organism>
<dbReference type="PROSITE" id="PS50089">
    <property type="entry name" value="ZF_RING_2"/>
    <property type="match status" value="1"/>
</dbReference>
<dbReference type="EMBL" id="JAVRBK010000009">
    <property type="protein sequence ID" value="KAK5639458.1"/>
    <property type="molecule type" value="Genomic_DNA"/>
</dbReference>
<evidence type="ECO:0000313" key="9">
    <source>
        <dbReference type="Proteomes" id="UP001329430"/>
    </source>
</evidence>
<reference evidence="8 9" key="1">
    <citation type="journal article" date="2024" name="Insects">
        <title>An Improved Chromosome-Level Genome Assembly of the Firefly Pyrocoelia pectoralis.</title>
        <authorList>
            <person name="Fu X."/>
            <person name="Meyer-Rochow V.B."/>
            <person name="Ballantyne L."/>
            <person name="Zhu X."/>
        </authorList>
    </citation>
    <scope>NUCLEOTIDE SEQUENCE [LARGE SCALE GENOMIC DNA]</scope>
    <source>
        <strain evidence="8">XCY_ONT2</strain>
    </source>
</reference>
<dbReference type="GO" id="GO:0016567">
    <property type="term" value="P:protein ubiquitination"/>
    <property type="evidence" value="ECO:0007669"/>
    <property type="project" value="TreeGrafter"/>
</dbReference>
<keyword evidence="3" id="KW-0862">Zinc</keyword>
<dbReference type="PANTHER" id="PTHR21319:SF53">
    <property type="entry name" value="RING FINGER AND CHY ZINC FINGER DOMAIN-CONTAINING PROTEIN 1"/>
    <property type="match status" value="1"/>
</dbReference>
<dbReference type="InterPro" id="IPR037275">
    <property type="entry name" value="Znf_CTCHY_sf"/>
</dbReference>
<name>A0AAN7ZHR5_9COLE</name>
<proteinExistence type="predicted"/>
<evidence type="ECO:0000256" key="3">
    <source>
        <dbReference type="ARBA" id="ARBA00022833"/>
    </source>
</evidence>
<evidence type="ECO:0000259" key="5">
    <source>
        <dbReference type="PROSITE" id="PS50089"/>
    </source>
</evidence>
<dbReference type="InterPro" id="IPR001841">
    <property type="entry name" value="Znf_RING"/>
</dbReference>
<dbReference type="Pfam" id="PF05495">
    <property type="entry name" value="zf-CHY"/>
    <property type="match status" value="1"/>
</dbReference>
<evidence type="ECO:0000256" key="1">
    <source>
        <dbReference type="ARBA" id="ARBA00022723"/>
    </source>
</evidence>
<keyword evidence="2 4" id="KW-0863">Zinc-finger</keyword>
<dbReference type="GO" id="GO:0061630">
    <property type="term" value="F:ubiquitin protein ligase activity"/>
    <property type="evidence" value="ECO:0007669"/>
    <property type="project" value="TreeGrafter"/>
</dbReference>
<dbReference type="Proteomes" id="UP001329430">
    <property type="component" value="Chromosome 9"/>
</dbReference>
<dbReference type="PANTHER" id="PTHR21319">
    <property type="entry name" value="RING FINGER AND CHY ZINC FINGER DOMAIN-CONTAINING PROTEIN 1"/>
    <property type="match status" value="1"/>
</dbReference>
<keyword evidence="1" id="KW-0479">Metal-binding</keyword>
<feature type="domain" description="CTCHY-type" evidence="7">
    <location>
        <begin position="70"/>
        <end position="133"/>
    </location>
</feature>